<dbReference type="OrthoDB" id="5242893at2"/>
<keyword evidence="6 11" id="KW-0862">Zinc</keyword>
<evidence type="ECO:0000313" key="13">
    <source>
        <dbReference type="EMBL" id="OYN92637.1"/>
    </source>
</evidence>
<dbReference type="SUPFAM" id="SSF46785">
    <property type="entry name" value="Winged helix' DNA-binding domain"/>
    <property type="match status" value="1"/>
</dbReference>
<comment type="caution">
    <text evidence="12">The sequence shown here is derived from an EMBL/GenBank/DDBJ whole genome shotgun (WGS) entry which is preliminary data.</text>
</comment>
<keyword evidence="14" id="KW-1185">Reference proteome</keyword>
<evidence type="ECO:0000256" key="9">
    <source>
        <dbReference type="ARBA" id="ARBA00023125"/>
    </source>
</evidence>
<evidence type="ECO:0000256" key="7">
    <source>
        <dbReference type="ARBA" id="ARBA00023004"/>
    </source>
</evidence>
<sequence length="139" mass="15195">MTATEPATLLKQAGLRVTAARLATMAVVTEQAHADAEAIASQVRDRLGSVSRQAVYDVLNALTETGLLRRVNVDSRRTRYELQTHDNHHHLVCHNCGRIEDVPCNGADVPCMTPADDHGFALEVAEVTYRGLCRDCRGS</sequence>
<accession>A0A255E0R3</accession>
<organism evidence="12 15">
    <name type="scientific">Parenemella sanctibonifatiensis</name>
    <dbReference type="NCBI Taxonomy" id="2016505"/>
    <lineage>
        <taxon>Bacteria</taxon>
        <taxon>Bacillati</taxon>
        <taxon>Actinomycetota</taxon>
        <taxon>Actinomycetes</taxon>
        <taxon>Propionibacteriales</taxon>
        <taxon>Propionibacteriaceae</taxon>
        <taxon>Parenemella</taxon>
    </lineage>
</organism>
<evidence type="ECO:0000256" key="8">
    <source>
        <dbReference type="ARBA" id="ARBA00023015"/>
    </source>
</evidence>
<keyword evidence="3" id="KW-0963">Cytoplasm</keyword>
<reference evidence="14 15" key="1">
    <citation type="submission" date="2017-07" db="EMBL/GenBank/DDBJ databases">
        <title>Draft whole genome sequences of clinical Proprionibacteriaceae strains.</title>
        <authorList>
            <person name="Bernier A.-M."/>
            <person name="Bernard K."/>
            <person name="Domingo M.-C."/>
        </authorList>
    </citation>
    <scope>NUCLEOTIDE SEQUENCE [LARGE SCALE GENOMIC DNA]</scope>
    <source>
        <strain evidence="13 14">NML 150081</strain>
        <strain evidence="12 15">NML 160184</strain>
    </source>
</reference>
<evidence type="ECO:0000256" key="3">
    <source>
        <dbReference type="ARBA" id="ARBA00022490"/>
    </source>
</evidence>
<dbReference type="GO" id="GO:0008270">
    <property type="term" value="F:zinc ion binding"/>
    <property type="evidence" value="ECO:0007669"/>
    <property type="project" value="TreeGrafter"/>
</dbReference>
<accession>A0A255EM75</accession>
<evidence type="ECO:0000256" key="1">
    <source>
        <dbReference type="ARBA" id="ARBA00004496"/>
    </source>
</evidence>
<dbReference type="GO" id="GO:0000976">
    <property type="term" value="F:transcription cis-regulatory region binding"/>
    <property type="evidence" value="ECO:0007669"/>
    <property type="project" value="TreeGrafter"/>
</dbReference>
<evidence type="ECO:0000256" key="6">
    <source>
        <dbReference type="ARBA" id="ARBA00022833"/>
    </source>
</evidence>
<dbReference type="EMBL" id="NMVI01000027">
    <property type="protein sequence ID" value="OYN84591.1"/>
    <property type="molecule type" value="Genomic_DNA"/>
</dbReference>
<protein>
    <submittedName>
        <fullName evidence="12">Transcriptional repressor</fullName>
    </submittedName>
</protein>
<evidence type="ECO:0000256" key="4">
    <source>
        <dbReference type="ARBA" id="ARBA00022491"/>
    </source>
</evidence>
<dbReference type="Proteomes" id="UP000216300">
    <property type="component" value="Unassembled WGS sequence"/>
</dbReference>
<evidence type="ECO:0000313" key="15">
    <source>
        <dbReference type="Proteomes" id="UP000216533"/>
    </source>
</evidence>
<keyword evidence="8" id="KW-0805">Transcription regulation</keyword>
<dbReference type="InterPro" id="IPR036388">
    <property type="entry name" value="WH-like_DNA-bd_sf"/>
</dbReference>
<evidence type="ECO:0000256" key="5">
    <source>
        <dbReference type="ARBA" id="ARBA00022723"/>
    </source>
</evidence>
<evidence type="ECO:0000313" key="14">
    <source>
        <dbReference type="Proteomes" id="UP000216300"/>
    </source>
</evidence>
<dbReference type="CDD" id="cd07153">
    <property type="entry name" value="Fur_like"/>
    <property type="match status" value="1"/>
</dbReference>
<keyword evidence="5 11" id="KW-0479">Metal-binding</keyword>
<evidence type="ECO:0000256" key="11">
    <source>
        <dbReference type="PIRSR" id="PIRSR602481-1"/>
    </source>
</evidence>
<evidence type="ECO:0000313" key="12">
    <source>
        <dbReference type="EMBL" id="OYN84591.1"/>
    </source>
</evidence>
<comment type="similarity">
    <text evidence="2">Belongs to the Fur family.</text>
</comment>
<keyword evidence="10" id="KW-0804">Transcription</keyword>
<keyword evidence="4" id="KW-0678">Repressor</keyword>
<dbReference type="GO" id="GO:1900376">
    <property type="term" value="P:regulation of secondary metabolite biosynthetic process"/>
    <property type="evidence" value="ECO:0007669"/>
    <property type="project" value="TreeGrafter"/>
</dbReference>
<name>A0A255E0R3_9ACTN</name>
<feature type="binding site" evidence="11">
    <location>
        <position position="136"/>
    </location>
    <ligand>
        <name>Zn(2+)</name>
        <dbReference type="ChEBI" id="CHEBI:29105"/>
    </ligand>
</feature>
<comment type="subcellular location">
    <subcellularLocation>
        <location evidence="1">Cytoplasm</location>
    </subcellularLocation>
</comment>
<dbReference type="Pfam" id="PF01475">
    <property type="entry name" value="FUR"/>
    <property type="match status" value="1"/>
</dbReference>
<feature type="binding site" evidence="11">
    <location>
        <position position="133"/>
    </location>
    <ligand>
        <name>Zn(2+)</name>
        <dbReference type="ChEBI" id="CHEBI:29105"/>
    </ligand>
</feature>
<dbReference type="GO" id="GO:0005737">
    <property type="term" value="C:cytoplasm"/>
    <property type="evidence" value="ECO:0007669"/>
    <property type="project" value="UniProtKB-SubCell"/>
</dbReference>
<gene>
    <name evidence="13" type="ORF">CGZ91_03960</name>
    <name evidence="12" type="ORF">CGZ92_12185</name>
</gene>
<feature type="binding site" evidence="11">
    <location>
        <position position="93"/>
    </location>
    <ligand>
        <name>Zn(2+)</name>
        <dbReference type="ChEBI" id="CHEBI:29105"/>
    </ligand>
</feature>
<keyword evidence="9" id="KW-0238">DNA-binding</keyword>
<dbReference type="PANTHER" id="PTHR33202:SF18">
    <property type="entry name" value="TRANSCRIPTIONAL REGULATOR FURA"/>
    <property type="match status" value="1"/>
</dbReference>
<keyword evidence="7" id="KW-0408">Iron</keyword>
<dbReference type="Proteomes" id="UP000216533">
    <property type="component" value="Unassembled WGS sequence"/>
</dbReference>
<dbReference type="Gene3D" id="1.10.10.10">
    <property type="entry name" value="Winged helix-like DNA-binding domain superfamily/Winged helix DNA-binding domain"/>
    <property type="match status" value="1"/>
</dbReference>
<dbReference type="InterPro" id="IPR043135">
    <property type="entry name" value="Fur_C"/>
</dbReference>
<dbReference type="InterPro" id="IPR002481">
    <property type="entry name" value="FUR"/>
</dbReference>
<evidence type="ECO:0000256" key="10">
    <source>
        <dbReference type="ARBA" id="ARBA00023163"/>
    </source>
</evidence>
<feature type="binding site" evidence="11">
    <location>
        <position position="96"/>
    </location>
    <ligand>
        <name>Zn(2+)</name>
        <dbReference type="ChEBI" id="CHEBI:29105"/>
    </ligand>
</feature>
<dbReference type="Gene3D" id="3.30.1490.190">
    <property type="match status" value="1"/>
</dbReference>
<dbReference type="GO" id="GO:0003700">
    <property type="term" value="F:DNA-binding transcription factor activity"/>
    <property type="evidence" value="ECO:0007669"/>
    <property type="project" value="InterPro"/>
</dbReference>
<dbReference type="InterPro" id="IPR036390">
    <property type="entry name" value="WH_DNA-bd_sf"/>
</dbReference>
<dbReference type="GO" id="GO:0045892">
    <property type="term" value="P:negative regulation of DNA-templated transcription"/>
    <property type="evidence" value="ECO:0007669"/>
    <property type="project" value="TreeGrafter"/>
</dbReference>
<dbReference type="RefSeq" id="WP_094451655.1">
    <property type="nucleotide sequence ID" value="NZ_NMVI01000027.1"/>
</dbReference>
<dbReference type="EMBL" id="NMVJ01000001">
    <property type="protein sequence ID" value="OYN92637.1"/>
    <property type="molecule type" value="Genomic_DNA"/>
</dbReference>
<proteinExistence type="inferred from homology"/>
<evidence type="ECO:0000256" key="2">
    <source>
        <dbReference type="ARBA" id="ARBA00007957"/>
    </source>
</evidence>
<dbReference type="AlphaFoldDB" id="A0A255E0R3"/>
<comment type="cofactor">
    <cofactor evidence="11">
        <name>Zn(2+)</name>
        <dbReference type="ChEBI" id="CHEBI:29105"/>
    </cofactor>
    <text evidence="11">Binds 1 zinc ion per subunit.</text>
</comment>
<dbReference type="PANTHER" id="PTHR33202">
    <property type="entry name" value="ZINC UPTAKE REGULATION PROTEIN"/>
    <property type="match status" value="1"/>
</dbReference>